<feature type="compositionally biased region" description="Basic and acidic residues" evidence="2">
    <location>
        <begin position="352"/>
        <end position="368"/>
    </location>
</feature>
<evidence type="ECO:0000313" key="4">
    <source>
        <dbReference type="EMBL" id="RJE25992.1"/>
    </source>
</evidence>
<feature type="region of interest" description="Disordered" evidence="2">
    <location>
        <begin position="329"/>
        <end position="512"/>
    </location>
</feature>
<feature type="compositionally biased region" description="Basic and acidic residues" evidence="2">
    <location>
        <begin position="236"/>
        <end position="255"/>
    </location>
</feature>
<keyword evidence="5" id="KW-1185">Reference proteome</keyword>
<organism evidence="4 5">
    <name type="scientific">Aspergillus sclerotialis</name>
    <dbReference type="NCBI Taxonomy" id="2070753"/>
    <lineage>
        <taxon>Eukaryota</taxon>
        <taxon>Fungi</taxon>
        <taxon>Dikarya</taxon>
        <taxon>Ascomycota</taxon>
        <taxon>Pezizomycotina</taxon>
        <taxon>Eurotiomycetes</taxon>
        <taxon>Eurotiomycetidae</taxon>
        <taxon>Eurotiales</taxon>
        <taxon>Aspergillaceae</taxon>
        <taxon>Aspergillus</taxon>
        <taxon>Aspergillus subgen. Polypaecilum</taxon>
    </lineage>
</organism>
<feature type="region of interest" description="Disordered" evidence="2">
    <location>
        <begin position="1"/>
        <end position="106"/>
    </location>
</feature>
<evidence type="ECO:0000313" key="5">
    <source>
        <dbReference type="Proteomes" id="UP000266188"/>
    </source>
</evidence>
<dbReference type="InterPro" id="IPR025122">
    <property type="entry name" value="DUF4048"/>
</dbReference>
<comment type="caution">
    <text evidence="4">The sequence shown here is derived from an EMBL/GenBank/DDBJ whole genome shotgun (WGS) entry which is preliminary data.</text>
</comment>
<feature type="compositionally biased region" description="Polar residues" evidence="2">
    <location>
        <begin position="451"/>
        <end position="489"/>
    </location>
</feature>
<feature type="compositionally biased region" description="Low complexity" evidence="2">
    <location>
        <begin position="19"/>
        <end position="33"/>
    </location>
</feature>
<evidence type="ECO:0000256" key="2">
    <source>
        <dbReference type="SAM" id="MobiDB-lite"/>
    </source>
</evidence>
<feature type="compositionally biased region" description="Low complexity" evidence="2">
    <location>
        <begin position="338"/>
        <end position="350"/>
    </location>
</feature>
<sequence>MEDFSAMDDASPSVASTGQLPPSISQPQTQTQLKRSSLPPRPHGTARHSKRLTLNFPINVPTPDSDPSSSSPGSMTPVHSSRQSPALPAGTPGSFEEQDDGNNLLTAIASQERKVLELREELQNAETELATLKKQWTLSEKTRKRAEINYHAEPLLPLKSPEHPTSDNISSHRRERSLAATDSPAASARPSRELDRRHSMRAAAAAGSTVSANGRRVFQGSHARTLSLLSAASDSAYKKPVSDLEQGKSDNERISRVPRAATLPSVERSTDTGLRTGEPNAEDGISPWRKNVPPPSREALMRTGRQMASDLREGLWTFLEDIRQATVGEEGINATETRGLSPSPSAAALGSRKRDSSSNSRSRDRDRLSVQGEKTVRSPQRGSGTTTTTGKETKSTDIDASFWNEFGIDTSGQKSPQLRDSANTPRGPAECDSSLDVDADDSWDVDAWDTPQPQQQSKNTHTPSSSRSTLESKQQSPATQVSSPRTSASFGDWNPALSTIPDPSVSDGIPWPAITKLAPSKLARTASNLMDEWERSLSPSPERRGSPQPGKDDKKD</sequence>
<evidence type="ECO:0000256" key="1">
    <source>
        <dbReference type="SAM" id="Coils"/>
    </source>
</evidence>
<dbReference type="Pfam" id="PF13257">
    <property type="entry name" value="DUF4048"/>
    <property type="match status" value="1"/>
</dbReference>
<feature type="compositionally biased region" description="Low complexity" evidence="2">
    <location>
        <begin position="61"/>
        <end position="81"/>
    </location>
</feature>
<dbReference type="AlphaFoldDB" id="A0A3A2ZS41"/>
<feature type="region of interest" description="Disordered" evidence="2">
    <location>
        <begin position="529"/>
        <end position="556"/>
    </location>
</feature>
<feature type="domain" description="DUF4048" evidence="3">
    <location>
        <begin position="222"/>
        <end position="468"/>
    </location>
</feature>
<dbReference type="EMBL" id="MVGC01000032">
    <property type="protein sequence ID" value="RJE25992.1"/>
    <property type="molecule type" value="Genomic_DNA"/>
</dbReference>
<feature type="region of interest" description="Disordered" evidence="2">
    <location>
        <begin position="154"/>
        <end position="212"/>
    </location>
</feature>
<feature type="compositionally biased region" description="Polar residues" evidence="2">
    <location>
        <begin position="410"/>
        <end position="424"/>
    </location>
</feature>
<feature type="coiled-coil region" evidence="1">
    <location>
        <begin position="108"/>
        <end position="135"/>
    </location>
</feature>
<feature type="compositionally biased region" description="Basic and acidic residues" evidence="2">
    <location>
        <begin position="541"/>
        <end position="556"/>
    </location>
</feature>
<keyword evidence="1" id="KW-0175">Coiled coil</keyword>
<evidence type="ECO:0000259" key="3">
    <source>
        <dbReference type="Pfam" id="PF13257"/>
    </source>
</evidence>
<dbReference type="Proteomes" id="UP000266188">
    <property type="component" value="Unassembled WGS sequence"/>
</dbReference>
<name>A0A3A2ZS41_9EURO</name>
<dbReference type="OrthoDB" id="4097086at2759"/>
<gene>
    <name evidence="4" type="ORF">PHISCL_01677</name>
</gene>
<proteinExistence type="predicted"/>
<feature type="compositionally biased region" description="Acidic residues" evidence="2">
    <location>
        <begin position="433"/>
        <end position="447"/>
    </location>
</feature>
<accession>A0A3A2ZS41</accession>
<reference evidence="5" key="1">
    <citation type="submission" date="2017-02" db="EMBL/GenBank/DDBJ databases">
        <authorList>
            <person name="Tafer H."/>
            <person name="Lopandic K."/>
        </authorList>
    </citation>
    <scope>NUCLEOTIDE SEQUENCE [LARGE SCALE GENOMIC DNA]</scope>
    <source>
        <strain evidence="5">CBS 366.77</strain>
    </source>
</reference>
<feature type="region of interest" description="Disordered" evidence="2">
    <location>
        <begin position="234"/>
        <end position="294"/>
    </location>
</feature>
<protein>
    <recommendedName>
        <fullName evidence="3">DUF4048 domain-containing protein</fullName>
    </recommendedName>
</protein>